<accession>A0A101T1N3</accession>
<protein>
    <recommendedName>
        <fullName evidence="6">Transport permease protein</fullName>
    </recommendedName>
</protein>
<dbReference type="Proteomes" id="UP000053024">
    <property type="component" value="Unassembled WGS sequence"/>
</dbReference>
<feature type="transmembrane region" description="Helical" evidence="6">
    <location>
        <begin position="56"/>
        <end position="78"/>
    </location>
</feature>
<dbReference type="STRING" id="285568.AQJ66_16315"/>
<feature type="transmembrane region" description="Helical" evidence="6">
    <location>
        <begin position="138"/>
        <end position="159"/>
    </location>
</feature>
<evidence type="ECO:0000256" key="2">
    <source>
        <dbReference type="ARBA" id="ARBA00022692"/>
    </source>
</evidence>
<dbReference type="InterPro" id="IPR047817">
    <property type="entry name" value="ABC2_TM_bact-type"/>
</dbReference>
<evidence type="ECO:0000256" key="5">
    <source>
        <dbReference type="ARBA" id="ARBA00023251"/>
    </source>
</evidence>
<comment type="similarity">
    <text evidence="6">Belongs to the ABC-2 integral membrane protein family.</text>
</comment>
<dbReference type="PROSITE" id="PS51012">
    <property type="entry name" value="ABC_TM2"/>
    <property type="match status" value="1"/>
</dbReference>
<dbReference type="PIRSF" id="PIRSF006648">
    <property type="entry name" value="DrrB"/>
    <property type="match status" value="1"/>
</dbReference>
<comment type="subcellular location">
    <subcellularLocation>
        <location evidence="6">Cell membrane</location>
        <topology evidence="6">Multi-pass membrane protein</topology>
    </subcellularLocation>
    <subcellularLocation>
        <location evidence="1">Membrane</location>
        <topology evidence="1">Multi-pass membrane protein</topology>
    </subcellularLocation>
</comment>
<evidence type="ECO:0000256" key="4">
    <source>
        <dbReference type="ARBA" id="ARBA00023136"/>
    </source>
</evidence>
<evidence type="ECO:0000259" key="7">
    <source>
        <dbReference type="PROSITE" id="PS51012"/>
    </source>
</evidence>
<proteinExistence type="inferred from homology"/>
<feature type="domain" description="ABC transmembrane type-2" evidence="7">
    <location>
        <begin position="21"/>
        <end position="247"/>
    </location>
</feature>
<comment type="caution">
    <text evidence="6">Lacks conserved residue(s) required for the propagation of feature annotation.</text>
</comment>
<dbReference type="InterPro" id="IPR000412">
    <property type="entry name" value="ABC_2_transport"/>
</dbReference>
<dbReference type="EMBL" id="LMWX01000024">
    <property type="protein sequence ID" value="KUN84100.1"/>
    <property type="molecule type" value="Genomic_DNA"/>
</dbReference>
<comment type="caution">
    <text evidence="8">The sequence shown here is derived from an EMBL/GenBank/DDBJ whole genome shotgun (WGS) entry which is preliminary data.</text>
</comment>
<gene>
    <name evidence="8" type="ORF">AQJ66_16315</name>
</gene>
<dbReference type="InterPro" id="IPR013525">
    <property type="entry name" value="ABC2_TM"/>
</dbReference>
<dbReference type="GO" id="GO:0043190">
    <property type="term" value="C:ATP-binding cassette (ABC) transporter complex"/>
    <property type="evidence" value="ECO:0007669"/>
    <property type="project" value="InterPro"/>
</dbReference>
<reference evidence="8 9" key="1">
    <citation type="submission" date="2015-10" db="EMBL/GenBank/DDBJ databases">
        <title>Draft genome sequence of Streptomyces bungoensis DSM 41781, type strain for the species Streptomyces bungoensis.</title>
        <authorList>
            <person name="Ruckert C."/>
            <person name="Winkler A."/>
            <person name="Kalinowski J."/>
            <person name="Kampfer P."/>
            <person name="Glaeser S."/>
        </authorList>
    </citation>
    <scope>NUCLEOTIDE SEQUENCE [LARGE SCALE GENOMIC DNA]</scope>
    <source>
        <strain evidence="8 9">DSM 41781</strain>
    </source>
</reference>
<keyword evidence="6" id="KW-0813">Transport</keyword>
<feature type="transmembrane region" description="Helical" evidence="6">
    <location>
        <begin position="108"/>
        <end position="126"/>
    </location>
</feature>
<keyword evidence="4 6" id="KW-0472">Membrane</keyword>
<dbReference type="GO" id="GO:0140359">
    <property type="term" value="F:ABC-type transporter activity"/>
    <property type="evidence" value="ECO:0007669"/>
    <property type="project" value="InterPro"/>
</dbReference>
<sequence length="248" mass="26318">MLHDTMVVFRRQMRMTLRSPAMVLTGLLQPVLYLVLFAPLLKSVAAQVGSVNQYTLFVPGLLVQLAVFGAAFTGYGVIGEWRDGVIEGERVTPAPRSALLLGRLGRDLVQLLVQCAVLVALAYAFGMDAPLPELLVGVVITLLLGAACAATSNAIALAAKDERVMGSVVNTLLMPIVLLSGILLPVTLGPHWLRVTAGLMPVKHVVDAVRSCFAGDLSSSGVLWGGGWAVLLCLLGVWFGTRTFRAEA</sequence>
<dbReference type="RefSeq" id="WP_061921840.1">
    <property type="nucleotide sequence ID" value="NZ_JBEYBH010000047.1"/>
</dbReference>
<keyword evidence="2 6" id="KW-0812">Transmembrane</keyword>
<evidence type="ECO:0000256" key="6">
    <source>
        <dbReference type="RuleBase" id="RU361157"/>
    </source>
</evidence>
<dbReference type="GO" id="GO:0046677">
    <property type="term" value="P:response to antibiotic"/>
    <property type="evidence" value="ECO:0007669"/>
    <property type="project" value="UniProtKB-KW"/>
</dbReference>
<keyword evidence="5" id="KW-0046">Antibiotic resistance</keyword>
<evidence type="ECO:0000256" key="1">
    <source>
        <dbReference type="ARBA" id="ARBA00004141"/>
    </source>
</evidence>
<evidence type="ECO:0000313" key="9">
    <source>
        <dbReference type="Proteomes" id="UP000053024"/>
    </source>
</evidence>
<feature type="transmembrane region" description="Helical" evidence="6">
    <location>
        <begin position="171"/>
        <end position="193"/>
    </location>
</feature>
<keyword evidence="3 6" id="KW-1133">Transmembrane helix</keyword>
<dbReference type="Pfam" id="PF01061">
    <property type="entry name" value="ABC2_membrane"/>
    <property type="match status" value="1"/>
</dbReference>
<feature type="transmembrane region" description="Helical" evidence="6">
    <location>
        <begin position="221"/>
        <end position="240"/>
    </location>
</feature>
<name>A0A101T1N3_9ACTN</name>
<evidence type="ECO:0000256" key="3">
    <source>
        <dbReference type="ARBA" id="ARBA00022989"/>
    </source>
</evidence>
<dbReference type="InterPro" id="IPR051784">
    <property type="entry name" value="Nod_factor_ABC_transporter"/>
</dbReference>
<keyword evidence="6" id="KW-1003">Cell membrane</keyword>
<evidence type="ECO:0000313" key="8">
    <source>
        <dbReference type="EMBL" id="KUN84100.1"/>
    </source>
</evidence>
<dbReference type="PANTHER" id="PTHR43229">
    <property type="entry name" value="NODULATION PROTEIN J"/>
    <property type="match status" value="1"/>
</dbReference>
<organism evidence="8 9">
    <name type="scientific">Streptomyces bungoensis</name>
    <dbReference type="NCBI Taxonomy" id="285568"/>
    <lineage>
        <taxon>Bacteria</taxon>
        <taxon>Bacillati</taxon>
        <taxon>Actinomycetota</taxon>
        <taxon>Actinomycetes</taxon>
        <taxon>Kitasatosporales</taxon>
        <taxon>Streptomycetaceae</taxon>
        <taxon>Streptomyces</taxon>
    </lineage>
</organism>
<dbReference type="OrthoDB" id="9255971at2"/>
<keyword evidence="9" id="KW-1185">Reference proteome</keyword>
<dbReference type="PANTHER" id="PTHR43229:SF2">
    <property type="entry name" value="NODULATION PROTEIN J"/>
    <property type="match status" value="1"/>
</dbReference>
<dbReference type="AlphaFoldDB" id="A0A101T1N3"/>